<dbReference type="InterPro" id="IPR017853">
    <property type="entry name" value="GH"/>
</dbReference>
<evidence type="ECO:0000256" key="2">
    <source>
        <dbReference type="ARBA" id="ARBA00012708"/>
    </source>
</evidence>
<evidence type="ECO:0000256" key="1">
    <source>
        <dbReference type="ARBA" id="ARBA00007240"/>
    </source>
</evidence>
<dbReference type="GO" id="GO:0047274">
    <property type="term" value="F:galactinol-sucrose galactosyltransferase activity"/>
    <property type="evidence" value="ECO:0007669"/>
    <property type="project" value="UniProtKB-EC"/>
</dbReference>
<comment type="catalytic activity">
    <reaction evidence="4">
        <text>alpha-D-galactosyl-(1-&gt;3)-1D-myo-inositol + sucrose = raffinose + myo-inositol</text>
        <dbReference type="Rhea" id="RHEA:20161"/>
        <dbReference type="ChEBI" id="CHEBI:16634"/>
        <dbReference type="ChEBI" id="CHEBI:17268"/>
        <dbReference type="ChEBI" id="CHEBI:17505"/>
        <dbReference type="ChEBI" id="CHEBI:17992"/>
        <dbReference type="EC" id="2.4.1.82"/>
    </reaction>
</comment>
<organism evidence="5 6">
    <name type="scientific">Morella rubra</name>
    <name type="common">Chinese bayberry</name>
    <dbReference type="NCBI Taxonomy" id="262757"/>
    <lineage>
        <taxon>Eukaryota</taxon>
        <taxon>Viridiplantae</taxon>
        <taxon>Streptophyta</taxon>
        <taxon>Embryophyta</taxon>
        <taxon>Tracheophyta</taxon>
        <taxon>Spermatophyta</taxon>
        <taxon>Magnoliopsida</taxon>
        <taxon>eudicotyledons</taxon>
        <taxon>Gunneridae</taxon>
        <taxon>Pentapetalae</taxon>
        <taxon>rosids</taxon>
        <taxon>fabids</taxon>
        <taxon>Fagales</taxon>
        <taxon>Myricaceae</taxon>
        <taxon>Morella</taxon>
    </lineage>
</organism>
<dbReference type="EC" id="2.4.1.82" evidence="2"/>
<reference evidence="5 6" key="1">
    <citation type="journal article" date="2019" name="Plant Biotechnol. J.">
        <title>The red bayberry genome and genetic basis of sex determination.</title>
        <authorList>
            <person name="Jia H.M."/>
            <person name="Jia H.J."/>
            <person name="Cai Q.L."/>
            <person name="Wang Y."/>
            <person name="Zhao H.B."/>
            <person name="Yang W.F."/>
            <person name="Wang G.Y."/>
            <person name="Li Y.H."/>
            <person name="Zhan D.L."/>
            <person name="Shen Y.T."/>
            <person name="Niu Q.F."/>
            <person name="Chang L."/>
            <person name="Qiu J."/>
            <person name="Zhao L."/>
            <person name="Xie H.B."/>
            <person name="Fu W.Y."/>
            <person name="Jin J."/>
            <person name="Li X.W."/>
            <person name="Jiao Y."/>
            <person name="Zhou C.C."/>
            <person name="Tu T."/>
            <person name="Chai C.Y."/>
            <person name="Gao J.L."/>
            <person name="Fan L.J."/>
            <person name="van de Weg E."/>
            <person name="Wang J.Y."/>
            <person name="Gao Z.S."/>
        </authorList>
    </citation>
    <scope>NUCLEOTIDE SEQUENCE [LARGE SCALE GENOMIC DNA]</scope>
    <source>
        <tissue evidence="5">Leaves</tissue>
    </source>
</reference>
<evidence type="ECO:0000256" key="4">
    <source>
        <dbReference type="ARBA" id="ARBA00049426"/>
    </source>
</evidence>
<proteinExistence type="inferred from homology"/>
<comment type="caution">
    <text evidence="5">The sequence shown here is derived from an EMBL/GenBank/DDBJ whole genome shotgun (WGS) entry which is preliminary data.</text>
</comment>
<keyword evidence="3" id="KW-0119">Carbohydrate metabolism</keyword>
<name>A0A6A1WAS9_9ROSI</name>
<dbReference type="GO" id="GO:0052692">
    <property type="term" value="F:raffinose alpha-galactosidase activity"/>
    <property type="evidence" value="ECO:0007669"/>
    <property type="project" value="TreeGrafter"/>
</dbReference>
<dbReference type="EMBL" id="RXIC02000020">
    <property type="protein sequence ID" value="KAB1222335.1"/>
    <property type="molecule type" value="Genomic_DNA"/>
</dbReference>
<dbReference type="Gene3D" id="3.20.20.70">
    <property type="entry name" value="Aldolase class I"/>
    <property type="match status" value="1"/>
</dbReference>
<dbReference type="PANTHER" id="PTHR31268">
    <property type="match status" value="1"/>
</dbReference>
<evidence type="ECO:0000313" key="5">
    <source>
        <dbReference type="EMBL" id="KAB1222335.1"/>
    </source>
</evidence>
<evidence type="ECO:0000313" key="6">
    <source>
        <dbReference type="Proteomes" id="UP000516437"/>
    </source>
</evidence>
<dbReference type="SUPFAM" id="SSF51445">
    <property type="entry name" value="(Trans)glycosidases"/>
    <property type="match status" value="1"/>
</dbReference>
<dbReference type="PANTHER" id="PTHR31268:SF32">
    <property type="entry name" value="GALACTINOL--SUCROSE GALACTOSYLTRANSFERASE 2-RELATED"/>
    <property type="match status" value="1"/>
</dbReference>
<dbReference type="Pfam" id="PF05691">
    <property type="entry name" value="Raffinose_syn"/>
    <property type="match status" value="1"/>
</dbReference>
<dbReference type="InterPro" id="IPR013785">
    <property type="entry name" value="Aldolase_TIM"/>
</dbReference>
<dbReference type="Proteomes" id="UP000516437">
    <property type="component" value="Chromosome 2"/>
</dbReference>
<keyword evidence="5" id="KW-0328">Glycosyltransferase</keyword>
<evidence type="ECO:0000256" key="3">
    <source>
        <dbReference type="ARBA" id="ARBA00023277"/>
    </source>
</evidence>
<accession>A0A6A1WAS9</accession>
<comment type="similarity">
    <text evidence="1">Belongs to the glycosyl hydrolases 36 family.</text>
</comment>
<sequence length="819" mass="89779">MELTFEEDPYYQVDPSSIEVAWQLSEYTDDLMRSYEPLGLRELKMTVTPKISVSDGNLVVHGKTILTGVPDNIVLTPGSGLGLVAGAFIGASASDSKSLHVFPMGALEGLRFMSCFRFKLWWMTQRMGTCGRDVPLETQFMLIESKDDTEGGNQDDNPTIYTVFLPLLEGPFRAVLQGNDRNEIEICLESGDSAVETNQGLHLVYMHAGTNPFEVINQAVKAVEKHMQTFLHREKKKLPSFIDWFGWCTWDAFYTDVTAEGVEEGLKSLSEGGTPPRFLIIDDGWQQIENKPKDADAVVQEGAQFASRLTGIKENAKFQKNDQNNGQASGLKHVVKDAKQHHNVKYVYVWHALAGYWGGVKPAAAGMEHYDTALAYPVQSPGVLGNQPDIVMDSLAVHGLGLVHPKKVFDFYNELHAYLASCGVDGVKVDVQNIIETLGAGHGGRVSLTRSYNQALEASISRNFPDNGCIACMCHNTDGMYSAKQTAIVRASDDFYPRDPASHTIHISSVAYNSLFLGEFMQPDWDMFHSLHPAADYHGAARAIGGCPIYVSDKPGNHNFELLKKLVLPDGSVLRAQLPGRPTRDCLFADPARDGTSLLKVWNVNKCSGVVGVFNCQGAGWCQIEKKTRIHDTSPGTLTGSVQVADVEHMAQVAGANWNGESIVYAHRSGEVIRFPQGASLPVTLKVLEYELFHFCPLKSITSSISFAPIGLLDMFNSGGAVEEVEIHVASDGKPELFDGEVTSELTTSLSENRSPTATIALKVRGCGRFGAYSSQRPLKCAVGNTEAAFNYDSASGLVTFIIPVPEEEMYRWTLEIQV</sequence>
<keyword evidence="6" id="KW-1185">Reference proteome</keyword>
<gene>
    <name evidence="5" type="ORF">CJ030_MR2G025537</name>
</gene>
<dbReference type="InterPro" id="IPR008811">
    <property type="entry name" value="Glycosyl_hydrolases_36"/>
</dbReference>
<dbReference type="OrthoDB" id="4664297at2759"/>
<dbReference type="AlphaFoldDB" id="A0A6A1WAS9"/>
<protein>
    <recommendedName>
        <fullName evidence="2">galactinol--sucrose galactosyltransferase</fullName>
        <ecNumber evidence="2">2.4.1.82</ecNumber>
    </recommendedName>
</protein>
<keyword evidence="5" id="KW-0808">Transferase</keyword>